<evidence type="ECO:0000256" key="1">
    <source>
        <dbReference type="SAM" id="SignalP"/>
    </source>
</evidence>
<keyword evidence="3" id="KW-1185">Reference proteome</keyword>
<dbReference type="Proteomes" id="UP001560573">
    <property type="component" value="Unassembled WGS sequence"/>
</dbReference>
<feature type="chain" id="PRO_5046436598" evidence="1">
    <location>
        <begin position="24"/>
        <end position="198"/>
    </location>
</feature>
<dbReference type="PROSITE" id="PS51257">
    <property type="entry name" value="PROKAR_LIPOPROTEIN"/>
    <property type="match status" value="1"/>
</dbReference>
<name>A0ABV3Z906_9BACT</name>
<comment type="caution">
    <text evidence="2">The sequence shown here is derived from an EMBL/GenBank/DDBJ whole genome shotgun (WGS) entry which is preliminary data.</text>
</comment>
<accession>A0ABV3Z906</accession>
<keyword evidence="1" id="KW-0732">Signal</keyword>
<feature type="signal peptide" evidence="1">
    <location>
        <begin position="1"/>
        <end position="23"/>
    </location>
</feature>
<organism evidence="2 3">
    <name type="scientific">Danxiaibacter flavus</name>
    <dbReference type="NCBI Taxonomy" id="3049108"/>
    <lineage>
        <taxon>Bacteria</taxon>
        <taxon>Pseudomonadati</taxon>
        <taxon>Bacteroidota</taxon>
        <taxon>Chitinophagia</taxon>
        <taxon>Chitinophagales</taxon>
        <taxon>Chitinophagaceae</taxon>
        <taxon>Danxiaibacter</taxon>
    </lineage>
</organism>
<sequence length="198" mass="22573">MIRKKSTRLMLAMSCITILLLSAACRKHNDLETNKSPYQNFPSSPIPDELEDVLWFWGGLGPIEYYDRDGHEVGNGTESARQYSFTEVGGQGRLEFTQYLGLRNASDCVTEIYTTKKATVKFEGNDKFTFYPVEGNFKTVKKGYSDNGTTTRKAEGDDLKAETYLWEVKSFDGLPLLYIYNETDVAKLDPVFVYDFTR</sequence>
<evidence type="ECO:0000313" key="3">
    <source>
        <dbReference type="Proteomes" id="UP001560573"/>
    </source>
</evidence>
<dbReference type="EMBL" id="JAULBC010000001">
    <property type="protein sequence ID" value="MEX6686351.1"/>
    <property type="molecule type" value="Genomic_DNA"/>
</dbReference>
<evidence type="ECO:0000313" key="2">
    <source>
        <dbReference type="EMBL" id="MEX6686351.1"/>
    </source>
</evidence>
<gene>
    <name evidence="2" type="ORF">QTN47_02540</name>
</gene>
<reference evidence="2 3" key="1">
    <citation type="submission" date="2023-07" db="EMBL/GenBank/DDBJ databases">
        <authorList>
            <person name="Lian W.-H."/>
        </authorList>
    </citation>
    <scope>NUCLEOTIDE SEQUENCE [LARGE SCALE GENOMIC DNA]</scope>
    <source>
        <strain evidence="2 3">SYSU DXS3180</strain>
    </source>
</reference>
<proteinExistence type="predicted"/>
<dbReference type="RefSeq" id="WP_369327748.1">
    <property type="nucleotide sequence ID" value="NZ_JAULBC010000001.1"/>
</dbReference>
<protein>
    <submittedName>
        <fullName evidence="2">Uncharacterized protein</fullName>
    </submittedName>
</protein>